<dbReference type="InterPro" id="IPR042099">
    <property type="entry name" value="ANL_N_sf"/>
</dbReference>
<dbReference type="PROSITE" id="PS50075">
    <property type="entry name" value="CARRIER"/>
    <property type="match status" value="2"/>
</dbReference>
<dbReference type="Pfam" id="PF00550">
    <property type="entry name" value="PP-binding"/>
    <property type="match status" value="2"/>
</dbReference>
<proteinExistence type="predicted"/>
<dbReference type="Pfam" id="PF13193">
    <property type="entry name" value="AMP-binding_C"/>
    <property type="match status" value="2"/>
</dbReference>
<feature type="domain" description="Carrier" evidence="4">
    <location>
        <begin position="1000"/>
        <end position="1075"/>
    </location>
</feature>
<dbReference type="InterPro" id="IPR023213">
    <property type="entry name" value="CAT-like_dom_sf"/>
</dbReference>
<dbReference type="Gene3D" id="3.40.50.12780">
    <property type="entry name" value="N-terminal domain of ligase-like"/>
    <property type="match status" value="1"/>
</dbReference>
<dbReference type="PANTHER" id="PTHR45527">
    <property type="entry name" value="NONRIBOSOMAL PEPTIDE SYNTHETASE"/>
    <property type="match status" value="1"/>
</dbReference>
<evidence type="ECO:0000259" key="4">
    <source>
        <dbReference type="PROSITE" id="PS50075"/>
    </source>
</evidence>
<dbReference type="GO" id="GO:0005829">
    <property type="term" value="C:cytosol"/>
    <property type="evidence" value="ECO:0007669"/>
    <property type="project" value="TreeGrafter"/>
</dbReference>
<feature type="domain" description="Carrier" evidence="4">
    <location>
        <begin position="2089"/>
        <end position="2165"/>
    </location>
</feature>
<dbReference type="Gene3D" id="3.30.300.30">
    <property type="match status" value="2"/>
</dbReference>
<keyword evidence="3" id="KW-0597">Phosphoprotein</keyword>
<dbReference type="Gene3D" id="3.30.559.30">
    <property type="entry name" value="Nonribosomal peptide synthetase, condensation domain"/>
    <property type="match status" value="2"/>
</dbReference>
<dbReference type="InterPro" id="IPR036736">
    <property type="entry name" value="ACP-like_sf"/>
</dbReference>
<comment type="caution">
    <text evidence="5">The sequence shown here is derived from an EMBL/GenBank/DDBJ whole genome shotgun (WGS) entry which is preliminary data.</text>
</comment>
<dbReference type="Pfam" id="PF00501">
    <property type="entry name" value="AMP-binding"/>
    <property type="match status" value="2"/>
</dbReference>
<dbReference type="InterPro" id="IPR001242">
    <property type="entry name" value="Condensation_dom"/>
</dbReference>
<dbReference type="GO" id="GO:0072330">
    <property type="term" value="P:monocarboxylic acid biosynthetic process"/>
    <property type="evidence" value="ECO:0007669"/>
    <property type="project" value="UniProtKB-ARBA"/>
</dbReference>
<dbReference type="Proteomes" id="UP000552587">
    <property type="component" value="Unassembled WGS sequence"/>
</dbReference>
<dbReference type="InterPro" id="IPR020806">
    <property type="entry name" value="PKS_PP-bd"/>
</dbReference>
<dbReference type="CDD" id="cd12116">
    <property type="entry name" value="A_NRPS_Ta1_like"/>
    <property type="match status" value="2"/>
</dbReference>
<evidence type="ECO:0000256" key="3">
    <source>
        <dbReference type="ARBA" id="ARBA00022553"/>
    </source>
</evidence>
<dbReference type="SMART" id="SM00823">
    <property type="entry name" value="PKS_PP"/>
    <property type="match status" value="2"/>
</dbReference>
<dbReference type="InterPro" id="IPR009081">
    <property type="entry name" value="PP-bd_ACP"/>
</dbReference>
<accession>A0A7W3U1X7</accession>
<dbReference type="InterPro" id="IPR045851">
    <property type="entry name" value="AMP-bd_C_sf"/>
</dbReference>
<dbReference type="Gene3D" id="3.40.50.980">
    <property type="match status" value="2"/>
</dbReference>
<dbReference type="FunFam" id="3.40.50.12780:FF:000012">
    <property type="entry name" value="Non-ribosomal peptide synthetase"/>
    <property type="match status" value="2"/>
</dbReference>
<dbReference type="GO" id="GO:0031177">
    <property type="term" value="F:phosphopantetheine binding"/>
    <property type="evidence" value="ECO:0007669"/>
    <property type="project" value="InterPro"/>
</dbReference>
<evidence type="ECO:0000256" key="1">
    <source>
        <dbReference type="ARBA" id="ARBA00001957"/>
    </source>
</evidence>
<dbReference type="NCBIfam" id="TIGR01733">
    <property type="entry name" value="AA-adenyl-dom"/>
    <property type="match status" value="2"/>
</dbReference>
<dbReference type="InterPro" id="IPR020845">
    <property type="entry name" value="AMP-binding_CS"/>
</dbReference>
<name>A0A7W3U1X7_9GAMM</name>
<dbReference type="RefSeq" id="WP_182668200.1">
    <property type="nucleotide sequence ID" value="NZ_JACHTE010000002.1"/>
</dbReference>
<dbReference type="FunFam" id="3.40.50.980:FF:000001">
    <property type="entry name" value="Non-ribosomal peptide synthetase"/>
    <property type="match status" value="2"/>
</dbReference>
<protein>
    <submittedName>
        <fullName evidence="5">Amino acid adenylation domain-containing protein</fullName>
    </submittedName>
</protein>
<dbReference type="EMBL" id="JACHTE010000002">
    <property type="protein sequence ID" value="MBB1087399.1"/>
    <property type="molecule type" value="Genomic_DNA"/>
</dbReference>
<dbReference type="PROSITE" id="PS00012">
    <property type="entry name" value="PHOSPHOPANTETHEINE"/>
    <property type="match status" value="2"/>
</dbReference>
<dbReference type="SUPFAM" id="SSF56801">
    <property type="entry name" value="Acetyl-CoA synthetase-like"/>
    <property type="match status" value="2"/>
</dbReference>
<dbReference type="GO" id="GO:0003824">
    <property type="term" value="F:catalytic activity"/>
    <property type="evidence" value="ECO:0007669"/>
    <property type="project" value="InterPro"/>
</dbReference>
<keyword evidence="2" id="KW-0596">Phosphopantetheine</keyword>
<dbReference type="InterPro" id="IPR006162">
    <property type="entry name" value="Ppantetheine_attach_site"/>
</dbReference>
<organism evidence="5 6">
    <name type="scientific">Marilutibacter penaei</name>
    <dbReference type="NCBI Taxonomy" id="2759900"/>
    <lineage>
        <taxon>Bacteria</taxon>
        <taxon>Pseudomonadati</taxon>
        <taxon>Pseudomonadota</taxon>
        <taxon>Gammaproteobacteria</taxon>
        <taxon>Lysobacterales</taxon>
        <taxon>Lysobacteraceae</taxon>
        <taxon>Marilutibacter</taxon>
    </lineage>
</organism>
<evidence type="ECO:0000313" key="6">
    <source>
        <dbReference type="Proteomes" id="UP000552587"/>
    </source>
</evidence>
<dbReference type="FunFam" id="1.10.1200.10:FF:000016">
    <property type="entry name" value="Non-ribosomal peptide synthase"/>
    <property type="match status" value="1"/>
</dbReference>
<dbReference type="Gene3D" id="2.30.38.10">
    <property type="entry name" value="Luciferase, Domain 3"/>
    <property type="match status" value="1"/>
</dbReference>
<dbReference type="PROSITE" id="PS00455">
    <property type="entry name" value="AMP_BINDING"/>
    <property type="match status" value="2"/>
</dbReference>
<dbReference type="InterPro" id="IPR010071">
    <property type="entry name" value="AA_adenyl_dom"/>
</dbReference>
<comment type="cofactor">
    <cofactor evidence="1">
        <name>pantetheine 4'-phosphate</name>
        <dbReference type="ChEBI" id="CHEBI:47942"/>
    </cofactor>
</comment>
<dbReference type="GO" id="GO:0044550">
    <property type="term" value="P:secondary metabolite biosynthetic process"/>
    <property type="evidence" value="ECO:0007669"/>
    <property type="project" value="UniProtKB-ARBA"/>
</dbReference>
<dbReference type="InterPro" id="IPR025110">
    <property type="entry name" value="AMP-bd_C"/>
</dbReference>
<dbReference type="NCBIfam" id="NF003417">
    <property type="entry name" value="PRK04813.1"/>
    <property type="match status" value="2"/>
</dbReference>
<dbReference type="SUPFAM" id="SSF47336">
    <property type="entry name" value="ACP-like"/>
    <property type="match status" value="2"/>
</dbReference>
<evidence type="ECO:0000313" key="5">
    <source>
        <dbReference type="EMBL" id="MBB1087399.1"/>
    </source>
</evidence>
<keyword evidence="6" id="KW-1185">Reference proteome</keyword>
<dbReference type="Gene3D" id="3.30.559.10">
    <property type="entry name" value="Chloramphenicol acetyltransferase-like domain"/>
    <property type="match status" value="2"/>
</dbReference>
<dbReference type="InterPro" id="IPR000873">
    <property type="entry name" value="AMP-dep_synth/lig_dom"/>
</dbReference>
<dbReference type="FunFam" id="3.30.300.30:FF:000010">
    <property type="entry name" value="Enterobactin synthetase component F"/>
    <property type="match status" value="2"/>
</dbReference>
<dbReference type="GO" id="GO:0043041">
    <property type="term" value="P:amino acid activation for nonribosomal peptide biosynthetic process"/>
    <property type="evidence" value="ECO:0007669"/>
    <property type="project" value="TreeGrafter"/>
</dbReference>
<dbReference type="SUPFAM" id="SSF52777">
    <property type="entry name" value="CoA-dependent acyltransferases"/>
    <property type="match status" value="4"/>
</dbReference>
<dbReference type="PANTHER" id="PTHR45527:SF1">
    <property type="entry name" value="FATTY ACID SYNTHASE"/>
    <property type="match status" value="1"/>
</dbReference>
<dbReference type="CDD" id="cd19531">
    <property type="entry name" value="LCL_NRPS-like"/>
    <property type="match status" value="2"/>
</dbReference>
<dbReference type="Pfam" id="PF00668">
    <property type="entry name" value="Condensation"/>
    <property type="match status" value="2"/>
</dbReference>
<evidence type="ECO:0000256" key="2">
    <source>
        <dbReference type="ARBA" id="ARBA00022450"/>
    </source>
</evidence>
<sequence length="2205" mass="240135">MATSAIRQDGARRTVDYDPFAGGVLERVVPTTEPQREIWLADRLGREASLAYNESVSLLLEGPLEREALCRAVQQLQARHDALRANFGPDGETLCVGEANASMPVQVHDFGLLEGTQRDAAVEARLRASVETPFELLDGTLFRAELLCLSERRHRLLLSAHHIVCDGWSWWVMVRELGALYARECGLDPGWLPEPDSFADHACALAAGRSAEQEADEAYWRTRFQTLPEPLDLPLDRPRPARRTSSARRHDHVVDASLVSAIRQFGARRGCSLFGTLLAGFAGLMARLTAQDDIVVGIPAAGQSVEGQDQLVGHCVHVLPLRFRADPDAPFETVLAHAQEVLLDALDHPRLTFGSLLKHLRVERDPARLPLVNVMFNIDQALDQESNRFPGLDLAFETNPRAHETFELSVNAVQVDGALRLECQYNTDLFDHATIERWMRAYETLLRAAIEQPTRPFGELGLVDAGGWQALQALQPAPVQYDPTQPAHAFFEACCDAAPDRIAACHGDARLTYAQLDARANRIAHLLRENGVHAGNLVGLGLQRGTDMLATVLGIWKAGAGYVPLDPAFPVDRLTYMAGDAGLAALVTHEASAGLFDLRGRPVLVLDQLEPTLQAMPTARPRLEPGSLQPDSVAYVIYTSGSTGRPKGVQVPHRAVANLVVAMQREPGLVADDRMLALTTLSFDIAVLELLLPLSVGARVVIAGREVAVDGAAIAALIESAGVTCMQGTPATFRLLLAAGWAGRPGLKALCCGEPLPVDLARDLLPRCDSLWNMYGPTETTVYSTGTRVEPDAAGHLDIHIGTPIANTRVWILDARGQACPLGVPGEICIAGEGVTLGYLGRPELTADRFIEAISLPVRPDGRPEQVYRTGDRGRWRQDGRIEHMGRLDHQVKVRGYRIELGEIESVLAAHPAVARCVVIVREDRKDDARLVAYVVPREDARPDEGALLAHLRQAVPEYMLPQHFVMLDGLPLLPNGKLDRGQLPAPVTGGHAKLHEARPPATAVEAHLAATMADVLGVEAIGVDDDFFASGGHSLLAAQLVARLNRELGANLHLRTLFDAPTVARLAMHVESTGDDGLAARPPIQRLPEDARVPLSPMQERLWVLEQMQPGRVTYNTPSAHRLRGPLDHAAFERAFQAMVCRQATLRTVVGEDEQGTFQRVRDDIDAALPVQDLRSLPEGDRETELRAAMERMIAEPFDLEAGPLFRARLFRLDDEDHVLFFMTHHIIWDGWSFDVFYTEMATLYPAFLRGERSPLPALDVDYRDFTAWYRAWLDGDELKRQLDFWSDHLAGHAAPLQLPLDTPRPSEASGAGGTEWMAIGRDTTDRARALATRNDATLFMALLTAYYLLLHRLSGQDDLVVGLPVRNRESEALEPIMGFFVNMLPTRVQVDPDASFLDLLRQVRRAVLDAFSHPDVPFDRLVRALEAPRDPSIAPVYQASFSFQDVRARRTHWGDLEHEHLLVFQKASSGDLGLWFLEHGEGLSGVMTYNTDVLGADSARCFSQRYSRLLEAVLEHPDRPLAALDIRCDADIDVPRQANATRRALPSPATLGSLLDSSLAVHGARVALDHAGQSLTHSALHERSLRIAACMREEGVRAGDRVGICMARGPDMLASMLGALRIGAAYVPMDPDYPTDRLQFMVDDAGLRLVLGQRGSCDDLKLGAARRIDVDASGARLAAIAPLAPGTDEASPESVAYVIYTSGSTGKPKGVQVPHRAVVNFLLSMQRVPGLDSDDVLVAVTTTSFDIAVLELFLPLLAGARIVLADRDTVLDDVELGQLIAASGATVMQATPSTWRMLVETGWQAPVGFRALCGGEPLAPDLAESLVGMCAEVWNMYGPTETTVWSTCCRVEADAPIHIGRPIDNTTVHVLDPSGRPCAVGCSGEICIGGAGVSLGYLDRPALTAERFVPDTFADGDGIQGPGLLYRTGDRGRWRHDGTLEHQGRFDHQVKLRGHRIELGEIEAALQAHPAIVRSVVTTHEARPGDVRLVAYVVPQADAPATSALQGHLAARLPAYMLPQRIVVLDTLPLLPNGKIDRNALPLPGGVLTIDAPDGPDIPDIPDVPDALREDPPRPSGTGIPASGLASDTPPRIRYLVQVWEELLEVRVLPTDNFFDLGGHSMLAVKMAHRVSRDTGVRLKLMKLTQLSLAQVAEALPDATDVYGVAASGSDAHGPAPGAPPSPWHRRARRRLARWIGGEGEST</sequence>
<gene>
    <name evidence="5" type="ORF">H4F99_02725</name>
</gene>
<reference evidence="5 6" key="1">
    <citation type="submission" date="2020-07" db="EMBL/GenBank/DDBJ databases">
        <authorList>
            <person name="Xu S."/>
            <person name="Li A."/>
        </authorList>
    </citation>
    <scope>NUCLEOTIDE SEQUENCE [LARGE SCALE GENOMIC DNA]</scope>
    <source>
        <strain evidence="5 6">SG-8</strain>
    </source>
</reference>
<dbReference type="Gene3D" id="1.10.1200.10">
    <property type="entry name" value="ACP-like"/>
    <property type="match status" value="2"/>
</dbReference>